<feature type="domain" description="PKD/Chitinase" evidence="1">
    <location>
        <begin position="249"/>
        <end position="313"/>
    </location>
</feature>
<name>A0A2N3HQ48_9BACT</name>
<proteinExistence type="predicted"/>
<evidence type="ECO:0000259" key="1">
    <source>
        <dbReference type="SMART" id="SM00089"/>
    </source>
</evidence>
<dbReference type="SMART" id="SM00089">
    <property type="entry name" value="PKD"/>
    <property type="match status" value="5"/>
</dbReference>
<dbReference type="Proteomes" id="UP000233618">
    <property type="component" value="Unassembled WGS sequence"/>
</dbReference>
<comment type="caution">
    <text evidence="2">The sequence shown here is derived from an EMBL/GenBank/DDBJ whole genome shotgun (WGS) entry which is preliminary data.</text>
</comment>
<dbReference type="SUPFAM" id="SSF49299">
    <property type="entry name" value="PKD domain"/>
    <property type="match status" value="1"/>
</dbReference>
<feature type="domain" description="PKD/Chitinase" evidence="1">
    <location>
        <begin position="175"/>
        <end position="243"/>
    </location>
</feature>
<dbReference type="Gene3D" id="2.60.40.740">
    <property type="match status" value="2"/>
</dbReference>
<dbReference type="AlphaFoldDB" id="A0A2N3HQ48"/>
<gene>
    <name evidence="2" type="ORF">BZG01_21235</name>
</gene>
<organism evidence="2 3">
    <name type="scientific">Labilibaculum manganireducens</name>
    <dbReference type="NCBI Taxonomy" id="1940525"/>
    <lineage>
        <taxon>Bacteria</taxon>
        <taxon>Pseudomonadati</taxon>
        <taxon>Bacteroidota</taxon>
        <taxon>Bacteroidia</taxon>
        <taxon>Marinilabiliales</taxon>
        <taxon>Marinifilaceae</taxon>
        <taxon>Labilibaculum</taxon>
    </lineage>
</organism>
<dbReference type="EMBL" id="MVDE01000085">
    <property type="protein sequence ID" value="PKQ60169.1"/>
    <property type="molecule type" value="Genomic_DNA"/>
</dbReference>
<feature type="domain" description="PKD/Chitinase" evidence="1">
    <location>
        <begin position="27"/>
        <end position="103"/>
    </location>
</feature>
<protein>
    <recommendedName>
        <fullName evidence="1">PKD/Chitinase domain-containing protein</fullName>
    </recommendedName>
</protein>
<feature type="domain" description="PKD/Chitinase" evidence="1">
    <location>
        <begin position="315"/>
        <end position="385"/>
    </location>
</feature>
<feature type="domain" description="PKD/Chitinase" evidence="1">
    <location>
        <begin position="105"/>
        <end position="173"/>
    </location>
</feature>
<accession>A0A2N3HQ48</accession>
<evidence type="ECO:0000313" key="2">
    <source>
        <dbReference type="EMBL" id="PKQ60169.1"/>
    </source>
</evidence>
<dbReference type="InterPro" id="IPR013783">
    <property type="entry name" value="Ig-like_fold"/>
</dbReference>
<keyword evidence="3" id="KW-1185">Reference proteome</keyword>
<feature type="non-terminal residue" evidence="2">
    <location>
        <position position="443"/>
    </location>
</feature>
<dbReference type="InterPro" id="IPR022409">
    <property type="entry name" value="PKD/Chitinase_dom"/>
</dbReference>
<sequence>TITVSASGNYSVVVTDANGCSATDDANATIHANPTVNLGADQQTCSGNTITFDAGNAGSTYLWSTGETTQSITVSASGNYSITVTDTNGCSATDDANATINPNPVIDLGVDQETCAGNSISFDAGNVGATYLWSTGETTQTITVSASGNYSVTVIDANGCSATDDANATIHPNPVIDLGIDQETCSGNSITFNAGNVGATYLWSTGETTQTITVSASGNYSVTVIDANGCSATDDANATIHANPTVNLGADQQTCSGNTITFDAGNAGSTYLWSTGETTQTITVSASGNYSVTVTDANGCSATDDANATIHANPVVDLGIDQETCAGGTITFDAGNAGSTYLWSTGETTQSITVSTSGNYSVTVTDTNGCSASDDANATIHANPTVNLGADQQTCSGNTITFDAGNAGSTYLWSTGETTQSITVSTSGNYSVTVTDANGCSTS</sequence>
<dbReference type="Gene3D" id="2.60.40.10">
    <property type="entry name" value="Immunoglobulins"/>
    <property type="match status" value="3"/>
</dbReference>
<reference evidence="2 3" key="1">
    <citation type="journal article" date="2017" name="Front. Microbiol.">
        <title>Labilibaculum manganireducens gen. nov., sp. nov. and Labilibaculum filiforme sp. nov., Novel Bacteroidetes Isolated from Subsurface Sediments of the Baltic Sea.</title>
        <authorList>
            <person name="Vandieken V."/>
            <person name="Marshall I.P."/>
            <person name="Niemann H."/>
            <person name="Engelen B."/>
            <person name="Cypionka H."/>
        </authorList>
    </citation>
    <scope>NUCLEOTIDE SEQUENCE [LARGE SCALE GENOMIC DNA]</scope>
    <source>
        <strain evidence="2 3">59.10-2M</strain>
    </source>
</reference>
<evidence type="ECO:0000313" key="3">
    <source>
        <dbReference type="Proteomes" id="UP000233618"/>
    </source>
</evidence>
<dbReference type="InterPro" id="IPR035986">
    <property type="entry name" value="PKD_dom_sf"/>
</dbReference>
<feature type="non-terminal residue" evidence="2">
    <location>
        <position position="1"/>
    </location>
</feature>